<dbReference type="STRING" id="320787.CA2015_1366"/>
<dbReference type="OrthoDB" id="9779630at2"/>
<dbReference type="PANTHER" id="PTHR31088:SF6">
    <property type="entry name" value="PHAGE SHOCK PROTEIN A"/>
    <property type="match status" value="1"/>
</dbReference>
<evidence type="ECO:0000256" key="2">
    <source>
        <dbReference type="SAM" id="Coils"/>
    </source>
</evidence>
<proteinExistence type="inferred from homology"/>
<gene>
    <name evidence="3" type="ORF">CA2015_1366</name>
</gene>
<keyword evidence="4" id="KW-1185">Reference proteome</keyword>
<dbReference type="EMBL" id="CP012040">
    <property type="protein sequence ID" value="AKP50812.1"/>
    <property type="molecule type" value="Genomic_DNA"/>
</dbReference>
<reference evidence="3 4" key="1">
    <citation type="submission" date="2015-07" db="EMBL/GenBank/DDBJ databases">
        <authorList>
            <person name="Kim K.M."/>
        </authorList>
    </citation>
    <scope>NUCLEOTIDE SEQUENCE [LARGE SCALE GENOMIC DNA]</scope>
    <source>
        <strain evidence="3 4">KCTC 12363</strain>
    </source>
</reference>
<evidence type="ECO:0000256" key="1">
    <source>
        <dbReference type="ARBA" id="ARBA00043985"/>
    </source>
</evidence>
<comment type="similarity">
    <text evidence="1">Belongs to the PspA/Vipp/IM30 family.</text>
</comment>
<dbReference type="PANTHER" id="PTHR31088">
    <property type="entry name" value="MEMBRANE-ASSOCIATED PROTEIN VIPP1, CHLOROPLASTIC"/>
    <property type="match status" value="1"/>
</dbReference>
<dbReference type="KEGG" id="camu:CA2015_1366"/>
<name>A0A0H4PRA7_9BACT</name>
<dbReference type="PATRIC" id="fig|320787.5.peg.1505"/>
<protein>
    <submittedName>
        <fullName evidence="3">Phage shock protein A</fullName>
    </submittedName>
</protein>
<organism evidence="3 4">
    <name type="scientific">Cyclobacterium amurskyense</name>
    <dbReference type="NCBI Taxonomy" id="320787"/>
    <lineage>
        <taxon>Bacteria</taxon>
        <taxon>Pseudomonadati</taxon>
        <taxon>Bacteroidota</taxon>
        <taxon>Cytophagia</taxon>
        <taxon>Cytophagales</taxon>
        <taxon>Cyclobacteriaceae</taxon>
        <taxon>Cyclobacterium</taxon>
    </lineage>
</organism>
<accession>A0A0H4PRA7</accession>
<evidence type="ECO:0000313" key="4">
    <source>
        <dbReference type="Proteomes" id="UP000036520"/>
    </source>
</evidence>
<dbReference type="InterPro" id="IPR007157">
    <property type="entry name" value="PspA_VIPP1"/>
</dbReference>
<dbReference type="Pfam" id="PF04012">
    <property type="entry name" value="PspA_IM30"/>
    <property type="match status" value="1"/>
</dbReference>
<keyword evidence="2" id="KW-0175">Coiled coil</keyword>
<evidence type="ECO:0000313" key="3">
    <source>
        <dbReference type="EMBL" id="AKP50812.1"/>
    </source>
</evidence>
<feature type="coiled-coil region" evidence="2">
    <location>
        <begin position="89"/>
        <end position="197"/>
    </location>
</feature>
<dbReference type="RefSeq" id="WP_048641223.1">
    <property type="nucleotide sequence ID" value="NZ_CAXBGM010000014.1"/>
</dbReference>
<dbReference type="AlphaFoldDB" id="A0A0H4PRA7"/>
<dbReference type="Proteomes" id="UP000036520">
    <property type="component" value="Chromosome"/>
</dbReference>
<sequence>MNFLKRIFKIGQAEANAAIDNMEDPIKLTEQGIRDLKLDLNKNLDSLAQVKALAIRARNDKKEMDSSAEEYYNKAVIIIKKGKSGELASEEADRLAKQALLKKEEASKKAIQYANEASKLQESVNQLDVNIQELKSTINNWENELKTLKARVKVSNAKNSLNKQMAQLDSTGTVSMLERMKEKVNQEEALAEAYGEIANKNQSIDSELDKAANISEANADNELNELKKNLGLNDKNT</sequence>